<comment type="caution">
    <text evidence="2">The sequence shown here is derived from an EMBL/GenBank/DDBJ whole genome shotgun (WGS) entry which is preliminary data.</text>
</comment>
<reference evidence="2 3" key="1">
    <citation type="journal article" date="2019" name="Nat. Microbiol.">
        <title>Mediterranean grassland soil C-N compound turnover is dependent on rainfall and depth, and is mediated by genomically divergent microorganisms.</title>
        <authorList>
            <person name="Diamond S."/>
            <person name="Andeer P.F."/>
            <person name="Li Z."/>
            <person name="Crits-Christoph A."/>
            <person name="Burstein D."/>
            <person name="Anantharaman K."/>
            <person name="Lane K.R."/>
            <person name="Thomas B.C."/>
            <person name="Pan C."/>
            <person name="Northen T.R."/>
            <person name="Banfield J.F."/>
        </authorList>
    </citation>
    <scope>NUCLEOTIDE SEQUENCE [LARGE SCALE GENOMIC DNA]</scope>
    <source>
        <strain evidence="2">WS_11</strain>
    </source>
</reference>
<name>A0A538U762_UNCEI</name>
<organism evidence="2 3">
    <name type="scientific">Eiseniibacteriota bacterium</name>
    <dbReference type="NCBI Taxonomy" id="2212470"/>
    <lineage>
        <taxon>Bacteria</taxon>
        <taxon>Candidatus Eiseniibacteriota</taxon>
    </lineage>
</organism>
<feature type="transmembrane region" description="Helical" evidence="1">
    <location>
        <begin position="137"/>
        <end position="156"/>
    </location>
</feature>
<evidence type="ECO:0008006" key="4">
    <source>
        <dbReference type="Google" id="ProtNLM"/>
    </source>
</evidence>
<dbReference type="EMBL" id="VBPB01000148">
    <property type="protein sequence ID" value="TMQ71723.1"/>
    <property type="molecule type" value="Genomic_DNA"/>
</dbReference>
<gene>
    <name evidence="2" type="ORF">E6K81_09380</name>
</gene>
<feature type="transmembrane region" description="Helical" evidence="1">
    <location>
        <begin position="31"/>
        <end position="52"/>
    </location>
</feature>
<feature type="transmembrane region" description="Helical" evidence="1">
    <location>
        <begin position="387"/>
        <end position="406"/>
    </location>
</feature>
<dbReference type="Proteomes" id="UP000319771">
    <property type="component" value="Unassembled WGS sequence"/>
</dbReference>
<keyword evidence="1" id="KW-0812">Transmembrane</keyword>
<feature type="transmembrane region" description="Helical" evidence="1">
    <location>
        <begin position="104"/>
        <end position="125"/>
    </location>
</feature>
<evidence type="ECO:0000313" key="3">
    <source>
        <dbReference type="Proteomes" id="UP000319771"/>
    </source>
</evidence>
<feature type="transmembrane region" description="Helical" evidence="1">
    <location>
        <begin position="191"/>
        <end position="213"/>
    </location>
</feature>
<accession>A0A538U762</accession>
<evidence type="ECO:0000313" key="2">
    <source>
        <dbReference type="EMBL" id="TMQ71723.1"/>
    </source>
</evidence>
<protein>
    <recommendedName>
        <fullName evidence="4">Glycosyltransferase RgtA/B/C/D-like domain-containing protein</fullName>
    </recommendedName>
</protein>
<proteinExistence type="predicted"/>
<dbReference type="AlphaFoldDB" id="A0A538U762"/>
<sequence length="550" mass="59555">MSAAAPVSAGRGEVVAPRPLGRLVRWSIPTLGNYCLLVVIVLLVAQASRFLLDSDTGWQIRAGDWILAHGRVPRVDVFSYTMAGRPWFAWEWLSDVLMSLLHRAGGLAGLVGAAIVLLAVTYGALFRVMTWRGADPFTAFVLTLLAAFASMIHWLARPHLLSIPLMLLAGTLIEAYRRTGTRWVYALPPLVAVWANLHGGFVVVVPMLVIYAVGEWLERAAAGETRSPALRGRLATYALVLALSLLAALATPYGTSLFTHLWGFAGNRELLANNLEFRSPDFHTADGRMVEWLLILAAVAAARAAAGRRYVEAGLALLWTHLTLQSERHVTLAAVVLLPFTAEHLSRGLGAVVARAAAGASPLARACAAVHAWAGRMTRVDRQATGALGYLVTLGALLAALGGGALDGRLPKGFAAGRFPVRAVDFIASERAAGRLRGHLFAHDQYGGYLIYRLYPDVQVFADGRGDMYAQGPVLDEMAAVAAAEPTWSRVLDRYTVEWMLTPRSSPLALVAPARGRWRTVYEDSTALVLARDLTRPIIARTPAASRRWR</sequence>
<feature type="transmembrane region" description="Helical" evidence="1">
    <location>
        <begin position="289"/>
        <end position="306"/>
    </location>
</feature>
<feature type="transmembrane region" description="Helical" evidence="1">
    <location>
        <begin position="234"/>
        <end position="254"/>
    </location>
</feature>
<keyword evidence="1" id="KW-0472">Membrane</keyword>
<keyword evidence="1" id="KW-1133">Transmembrane helix</keyword>
<evidence type="ECO:0000256" key="1">
    <source>
        <dbReference type="SAM" id="Phobius"/>
    </source>
</evidence>